<dbReference type="EMBL" id="QOWE01000022">
    <property type="protein sequence ID" value="RCR67122.1"/>
    <property type="molecule type" value="Genomic_DNA"/>
</dbReference>
<keyword evidence="1" id="KW-0067">ATP-binding</keyword>
<comment type="caution">
    <text evidence="1">The sequence shown here is derived from an EMBL/GenBank/DDBJ whole genome shotgun (WGS) entry which is preliminary data.</text>
</comment>
<dbReference type="RefSeq" id="WP_114408609.1">
    <property type="nucleotide sequence ID" value="NZ_QOWE01000022.1"/>
</dbReference>
<dbReference type="Gene3D" id="3.40.50.300">
    <property type="entry name" value="P-loop containing nucleotide triphosphate hydrolases"/>
    <property type="match status" value="2"/>
</dbReference>
<dbReference type="InterPro" id="IPR027417">
    <property type="entry name" value="P-loop_NTPase"/>
</dbReference>
<reference evidence="1 2" key="1">
    <citation type="submission" date="2018-07" db="EMBL/GenBank/DDBJ databases">
        <title>Genome analysis of Larkinella rosea.</title>
        <authorList>
            <person name="Zhou Z."/>
            <person name="Wang G."/>
        </authorList>
    </citation>
    <scope>NUCLEOTIDE SEQUENCE [LARGE SCALE GENOMIC DNA]</scope>
    <source>
        <strain evidence="2">zzj9</strain>
    </source>
</reference>
<protein>
    <submittedName>
        <fullName evidence="1">ATP-dependent helicase</fullName>
    </submittedName>
</protein>
<keyword evidence="1" id="KW-0347">Helicase</keyword>
<dbReference type="SUPFAM" id="SSF52540">
    <property type="entry name" value="P-loop containing nucleoside triphosphate hydrolases"/>
    <property type="match status" value="1"/>
</dbReference>
<evidence type="ECO:0000313" key="1">
    <source>
        <dbReference type="EMBL" id="RCR67122.1"/>
    </source>
</evidence>
<keyword evidence="1" id="KW-0547">Nucleotide-binding</keyword>
<sequence length="552" mass="64590">MDDSLAGVLNCIDTKKSFILEAGAGSGKTWTLIESLKHLTIKHGDFLEKHGKFIVCITYTNVAKKEIINRINNNELVLVLTIHEFLWLIIKSFQTELKEELINYNLATKNPIELLKNKLEGKSIDYKQYGRNFEEGDISHEHVIEFSGKLFEKYPKIFRLVYNKYPYIFIDEYQDTDPITINLIINYLLKGNENKIVIGFFGDSMQKIYNSGIGKIYNASLETITKTTNFRCSIAVIDLLAKIRPSLIQTPSGKNLPGQLFFIHSNSSTNSFSINYQKGLEWLINHNKWDLKKTKILMLTHKNIANFQGYENLLNVYNKITFYRDRLFQIDEIFIKFFCNKVEKIIYNYNQKLYSEFIRLLAIEGFKIKSHNDKSKIKLLIKELEEIRNVNKVKDVYKFVITKQILNKPIAIEDFESEIYGENLTERQMKKREFYEELMNIDYSEIIKLNNFVQEFTPFSTKHGVKGAEFENVLIIIDDASWNQYNFNEVFSGNDNKLARFERTLNLLYVCCSRSKDKLALLCLSPLENTSLERIRDWFGDQCVYDISNISN</sequence>
<dbReference type="OrthoDB" id="9765670at2"/>
<dbReference type="Pfam" id="PF13245">
    <property type="entry name" value="AAA_19"/>
    <property type="match status" value="1"/>
</dbReference>
<dbReference type="Proteomes" id="UP000253383">
    <property type="component" value="Unassembled WGS sequence"/>
</dbReference>
<gene>
    <name evidence="1" type="ORF">DUE52_24025</name>
</gene>
<dbReference type="AlphaFoldDB" id="A0A368JHU7"/>
<organism evidence="1 2">
    <name type="scientific">Larkinella punicea</name>
    <dbReference type="NCBI Taxonomy" id="2315727"/>
    <lineage>
        <taxon>Bacteria</taxon>
        <taxon>Pseudomonadati</taxon>
        <taxon>Bacteroidota</taxon>
        <taxon>Cytophagia</taxon>
        <taxon>Cytophagales</taxon>
        <taxon>Spirosomataceae</taxon>
        <taxon>Larkinella</taxon>
    </lineage>
</organism>
<keyword evidence="1" id="KW-0378">Hydrolase</keyword>
<dbReference type="GO" id="GO:0000725">
    <property type="term" value="P:recombinational repair"/>
    <property type="evidence" value="ECO:0007669"/>
    <property type="project" value="TreeGrafter"/>
</dbReference>
<dbReference type="GO" id="GO:0005524">
    <property type="term" value="F:ATP binding"/>
    <property type="evidence" value="ECO:0007669"/>
    <property type="project" value="InterPro"/>
</dbReference>
<evidence type="ECO:0000313" key="2">
    <source>
        <dbReference type="Proteomes" id="UP000253383"/>
    </source>
</evidence>
<dbReference type="GO" id="GO:0003677">
    <property type="term" value="F:DNA binding"/>
    <property type="evidence" value="ECO:0007669"/>
    <property type="project" value="InterPro"/>
</dbReference>
<dbReference type="GO" id="GO:0043138">
    <property type="term" value="F:3'-5' DNA helicase activity"/>
    <property type="evidence" value="ECO:0007669"/>
    <property type="project" value="TreeGrafter"/>
</dbReference>
<dbReference type="GO" id="GO:0005829">
    <property type="term" value="C:cytosol"/>
    <property type="evidence" value="ECO:0007669"/>
    <property type="project" value="TreeGrafter"/>
</dbReference>
<proteinExistence type="predicted"/>
<dbReference type="InterPro" id="IPR000212">
    <property type="entry name" value="DNA_helicase_UvrD/REP"/>
</dbReference>
<name>A0A368JHU7_9BACT</name>
<dbReference type="PANTHER" id="PTHR11070:SF3">
    <property type="entry name" value="DNA 3'-5' HELICASE"/>
    <property type="match status" value="1"/>
</dbReference>
<dbReference type="PANTHER" id="PTHR11070">
    <property type="entry name" value="UVRD / RECB / PCRA DNA HELICASE FAMILY MEMBER"/>
    <property type="match status" value="1"/>
</dbReference>
<keyword evidence="2" id="KW-1185">Reference proteome</keyword>
<accession>A0A368JHU7</accession>